<dbReference type="EMBL" id="BTSX01000001">
    <property type="protein sequence ID" value="GMS79440.1"/>
    <property type="molecule type" value="Genomic_DNA"/>
</dbReference>
<gene>
    <name evidence="1" type="ORF">PENTCL1PPCAC_1615</name>
</gene>
<accession>A0AAV5SGZ1</accession>
<protein>
    <recommendedName>
        <fullName evidence="3">Chromo domain-containing protein</fullName>
    </recommendedName>
</protein>
<reference evidence="1" key="1">
    <citation type="submission" date="2023-10" db="EMBL/GenBank/DDBJ databases">
        <title>Genome assembly of Pristionchus species.</title>
        <authorList>
            <person name="Yoshida K."/>
            <person name="Sommer R.J."/>
        </authorList>
    </citation>
    <scope>NUCLEOTIDE SEQUENCE</scope>
    <source>
        <strain evidence="1">RS0144</strain>
    </source>
</reference>
<evidence type="ECO:0008006" key="3">
    <source>
        <dbReference type="Google" id="ProtNLM"/>
    </source>
</evidence>
<dbReference type="AlphaFoldDB" id="A0AAV5SGZ1"/>
<evidence type="ECO:0000313" key="2">
    <source>
        <dbReference type="Proteomes" id="UP001432027"/>
    </source>
</evidence>
<evidence type="ECO:0000313" key="1">
    <source>
        <dbReference type="EMBL" id="GMS79440.1"/>
    </source>
</evidence>
<comment type="caution">
    <text evidence="1">The sequence shown here is derived from an EMBL/GenBank/DDBJ whole genome shotgun (WGS) entry which is preliminary data.</text>
</comment>
<sequence length="111" mass="13004">SDRTMPSKDFPVRLVLEEKGGKNPKYKVAWEHSWVDADDVMPTVDFLKNFFILGITKDSDQNKIMEAMFVIENRGDKQKENNTVIWTYDEVKTKAPELLISFYEDQLKKTK</sequence>
<organism evidence="1 2">
    <name type="scientific">Pristionchus entomophagus</name>
    <dbReference type="NCBI Taxonomy" id="358040"/>
    <lineage>
        <taxon>Eukaryota</taxon>
        <taxon>Metazoa</taxon>
        <taxon>Ecdysozoa</taxon>
        <taxon>Nematoda</taxon>
        <taxon>Chromadorea</taxon>
        <taxon>Rhabditida</taxon>
        <taxon>Rhabditina</taxon>
        <taxon>Diplogasteromorpha</taxon>
        <taxon>Diplogasteroidea</taxon>
        <taxon>Neodiplogasteridae</taxon>
        <taxon>Pristionchus</taxon>
    </lineage>
</organism>
<name>A0AAV5SGZ1_9BILA</name>
<proteinExistence type="predicted"/>
<dbReference type="Proteomes" id="UP001432027">
    <property type="component" value="Unassembled WGS sequence"/>
</dbReference>
<keyword evidence="2" id="KW-1185">Reference proteome</keyword>
<feature type="non-terminal residue" evidence="1">
    <location>
        <position position="1"/>
    </location>
</feature>